<name>A0AAV2HM40_LYMST</name>
<comment type="caution">
    <text evidence="1">The sequence shown here is derived from an EMBL/GenBank/DDBJ whole genome shotgun (WGS) entry which is preliminary data.</text>
</comment>
<dbReference type="AlphaFoldDB" id="A0AAV2HM40"/>
<gene>
    <name evidence="1" type="ORF">GSLYS_00007624001</name>
</gene>
<reference evidence="1 2" key="1">
    <citation type="submission" date="2024-04" db="EMBL/GenBank/DDBJ databases">
        <authorList>
            <consortium name="Genoscope - CEA"/>
            <person name="William W."/>
        </authorList>
    </citation>
    <scope>NUCLEOTIDE SEQUENCE [LARGE SCALE GENOMIC DNA]</scope>
</reference>
<accession>A0AAV2HM40</accession>
<keyword evidence="2" id="KW-1185">Reference proteome</keyword>
<evidence type="ECO:0000313" key="1">
    <source>
        <dbReference type="EMBL" id="CAL1533664.1"/>
    </source>
</evidence>
<sequence length="117" mass="12476">MNTEESAALLAWLKSGTQQTSGSNCEAAMQSFKSACDTQALSAQAVNACGPMFSSPTIRCITKEFDIVKLFTNCIFAICSQDRLKCIQLDSDVKQAQCSVPGLEAACQMISPIPISS</sequence>
<proteinExistence type="predicted"/>
<evidence type="ECO:0000313" key="2">
    <source>
        <dbReference type="Proteomes" id="UP001497497"/>
    </source>
</evidence>
<protein>
    <submittedName>
        <fullName evidence="1">Uncharacterized protein</fullName>
    </submittedName>
</protein>
<organism evidence="1 2">
    <name type="scientific">Lymnaea stagnalis</name>
    <name type="common">Great pond snail</name>
    <name type="synonym">Helix stagnalis</name>
    <dbReference type="NCBI Taxonomy" id="6523"/>
    <lineage>
        <taxon>Eukaryota</taxon>
        <taxon>Metazoa</taxon>
        <taxon>Spiralia</taxon>
        <taxon>Lophotrochozoa</taxon>
        <taxon>Mollusca</taxon>
        <taxon>Gastropoda</taxon>
        <taxon>Heterobranchia</taxon>
        <taxon>Euthyneura</taxon>
        <taxon>Panpulmonata</taxon>
        <taxon>Hygrophila</taxon>
        <taxon>Lymnaeoidea</taxon>
        <taxon>Lymnaeidae</taxon>
        <taxon>Lymnaea</taxon>
    </lineage>
</organism>
<dbReference type="EMBL" id="CAXITT010000149">
    <property type="protein sequence ID" value="CAL1533664.1"/>
    <property type="molecule type" value="Genomic_DNA"/>
</dbReference>
<dbReference type="Proteomes" id="UP001497497">
    <property type="component" value="Unassembled WGS sequence"/>
</dbReference>